<comment type="caution">
    <text evidence="3">The sequence shown here is derived from an EMBL/GenBank/DDBJ whole genome shotgun (WGS) entry which is preliminary data.</text>
</comment>
<organism evidence="3 4">
    <name type="scientific">Flavobacterium beibuense F44-8</name>
    <dbReference type="NCBI Taxonomy" id="1406840"/>
    <lineage>
        <taxon>Bacteria</taxon>
        <taxon>Pseudomonadati</taxon>
        <taxon>Bacteroidota</taxon>
        <taxon>Flavobacteriia</taxon>
        <taxon>Flavobacteriales</taxon>
        <taxon>Flavobacteriaceae</taxon>
        <taxon>Flavobacterium</taxon>
    </lineage>
</organism>
<evidence type="ECO:0000313" key="4">
    <source>
        <dbReference type="Proteomes" id="UP000030129"/>
    </source>
</evidence>
<dbReference type="SUPFAM" id="SSF52172">
    <property type="entry name" value="CheY-like"/>
    <property type="match status" value="1"/>
</dbReference>
<protein>
    <submittedName>
        <fullName evidence="3">Transcriptional regulator</fullName>
    </submittedName>
</protein>
<dbReference type="PROSITE" id="PS50110">
    <property type="entry name" value="RESPONSE_REGULATORY"/>
    <property type="match status" value="1"/>
</dbReference>
<evidence type="ECO:0000256" key="1">
    <source>
        <dbReference type="PROSITE-ProRule" id="PRU00169"/>
    </source>
</evidence>
<sequence>MLHTHLHIMLADDDEDDRLFFTEAFEEVKIKYTLTTFNDGVSLMNHLVVKENPLPDIIFLDLNMPRKSGMECLKEIRNSERLKNISVAIYSTSSSDHDVEQTFISGANVYIKKPSDFTELKKIISDVIHINWQYITDGLNKDSFILNF</sequence>
<dbReference type="RefSeq" id="WP_035133690.1">
    <property type="nucleotide sequence ID" value="NZ_JRLV01000009.1"/>
</dbReference>
<dbReference type="InterPro" id="IPR052893">
    <property type="entry name" value="TCS_response_regulator"/>
</dbReference>
<evidence type="ECO:0000259" key="2">
    <source>
        <dbReference type="PROSITE" id="PS50110"/>
    </source>
</evidence>
<dbReference type="CDD" id="cd17557">
    <property type="entry name" value="REC_Rcp-like"/>
    <property type="match status" value="1"/>
</dbReference>
<name>A0A0A2LKS6_9FLAO</name>
<dbReference type="EMBL" id="JRLV01000009">
    <property type="protein sequence ID" value="KGO80862.1"/>
    <property type="molecule type" value="Genomic_DNA"/>
</dbReference>
<keyword evidence="4" id="KW-1185">Reference proteome</keyword>
<dbReference type="SMART" id="SM00448">
    <property type="entry name" value="REC"/>
    <property type="match status" value="1"/>
</dbReference>
<dbReference type="PANTHER" id="PTHR44520:SF2">
    <property type="entry name" value="RESPONSE REGULATOR RCP1"/>
    <property type="match status" value="1"/>
</dbReference>
<dbReference type="InterPro" id="IPR011006">
    <property type="entry name" value="CheY-like_superfamily"/>
</dbReference>
<gene>
    <name evidence="3" type="ORF">Q763_10055</name>
</gene>
<keyword evidence="1" id="KW-0597">Phosphoprotein</keyword>
<evidence type="ECO:0000313" key="3">
    <source>
        <dbReference type="EMBL" id="KGO80862.1"/>
    </source>
</evidence>
<feature type="modified residue" description="4-aspartylphosphate" evidence="1">
    <location>
        <position position="61"/>
    </location>
</feature>
<dbReference type="Gene3D" id="3.40.50.2300">
    <property type="match status" value="1"/>
</dbReference>
<dbReference type="InterPro" id="IPR001789">
    <property type="entry name" value="Sig_transdc_resp-reg_receiver"/>
</dbReference>
<reference evidence="3 4" key="1">
    <citation type="submission" date="2013-09" db="EMBL/GenBank/DDBJ databases">
        <authorList>
            <person name="Zeng Z."/>
            <person name="Chen C."/>
        </authorList>
    </citation>
    <scope>NUCLEOTIDE SEQUENCE [LARGE SCALE GENOMIC DNA]</scope>
    <source>
        <strain evidence="3 4">F44-8</strain>
    </source>
</reference>
<feature type="domain" description="Response regulatory" evidence="2">
    <location>
        <begin position="7"/>
        <end position="128"/>
    </location>
</feature>
<dbReference type="Proteomes" id="UP000030129">
    <property type="component" value="Unassembled WGS sequence"/>
</dbReference>
<dbReference type="PANTHER" id="PTHR44520">
    <property type="entry name" value="RESPONSE REGULATOR RCP1-RELATED"/>
    <property type="match status" value="1"/>
</dbReference>
<dbReference type="AlphaFoldDB" id="A0A0A2LKS6"/>
<dbReference type="STRING" id="1406840.Q763_10055"/>
<dbReference type="eggNOG" id="COG0745">
    <property type="taxonomic scope" value="Bacteria"/>
</dbReference>
<dbReference type="Pfam" id="PF00072">
    <property type="entry name" value="Response_reg"/>
    <property type="match status" value="1"/>
</dbReference>
<proteinExistence type="predicted"/>
<dbReference type="GO" id="GO:0000160">
    <property type="term" value="P:phosphorelay signal transduction system"/>
    <property type="evidence" value="ECO:0007669"/>
    <property type="project" value="InterPro"/>
</dbReference>
<accession>A0A0A2LKS6</accession>